<dbReference type="GO" id="GO:0004252">
    <property type="term" value="F:serine-type endopeptidase activity"/>
    <property type="evidence" value="ECO:0007669"/>
    <property type="project" value="InterPro"/>
</dbReference>
<evidence type="ECO:0000259" key="1">
    <source>
        <dbReference type="Pfam" id="PF00089"/>
    </source>
</evidence>
<dbReference type="Gene3D" id="2.40.10.10">
    <property type="entry name" value="Trypsin-like serine proteases"/>
    <property type="match status" value="1"/>
</dbReference>
<dbReference type="OrthoDB" id="5565075at2759"/>
<dbReference type="Proteomes" id="UP000789390">
    <property type="component" value="Unassembled WGS sequence"/>
</dbReference>
<keyword evidence="3" id="KW-1185">Reference proteome</keyword>
<proteinExistence type="predicted"/>
<dbReference type="EMBL" id="CAKKLH010000196">
    <property type="protein sequence ID" value="CAH0105710.1"/>
    <property type="molecule type" value="Genomic_DNA"/>
</dbReference>
<dbReference type="AlphaFoldDB" id="A0A8J2RM24"/>
<sequence>MIDYREDEQQSFVIGVAWFGDKTISCQSSNRPNLYTRVSNYVNWIHNETEIPITFSCKFVN</sequence>
<protein>
    <recommendedName>
        <fullName evidence="1">Peptidase S1 domain-containing protein</fullName>
    </recommendedName>
</protein>
<dbReference type="Pfam" id="PF00089">
    <property type="entry name" value="Trypsin"/>
    <property type="match status" value="1"/>
</dbReference>
<evidence type="ECO:0000313" key="3">
    <source>
        <dbReference type="Proteomes" id="UP000789390"/>
    </source>
</evidence>
<organism evidence="2 3">
    <name type="scientific">Daphnia galeata</name>
    <dbReference type="NCBI Taxonomy" id="27404"/>
    <lineage>
        <taxon>Eukaryota</taxon>
        <taxon>Metazoa</taxon>
        <taxon>Ecdysozoa</taxon>
        <taxon>Arthropoda</taxon>
        <taxon>Crustacea</taxon>
        <taxon>Branchiopoda</taxon>
        <taxon>Diplostraca</taxon>
        <taxon>Cladocera</taxon>
        <taxon>Anomopoda</taxon>
        <taxon>Daphniidae</taxon>
        <taxon>Daphnia</taxon>
    </lineage>
</organism>
<dbReference type="InterPro" id="IPR043504">
    <property type="entry name" value="Peptidase_S1_PA_chymotrypsin"/>
</dbReference>
<dbReference type="InterPro" id="IPR009003">
    <property type="entry name" value="Peptidase_S1_PA"/>
</dbReference>
<evidence type="ECO:0000313" key="2">
    <source>
        <dbReference type="EMBL" id="CAH0105710.1"/>
    </source>
</evidence>
<reference evidence="2" key="1">
    <citation type="submission" date="2021-11" db="EMBL/GenBank/DDBJ databases">
        <authorList>
            <person name="Schell T."/>
        </authorList>
    </citation>
    <scope>NUCLEOTIDE SEQUENCE</scope>
    <source>
        <strain evidence="2">M5</strain>
    </source>
</reference>
<name>A0A8J2RM24_9CRUS</name>
<feature type="domain" description="Peptidase S1" evidence="1">
    <location>
        <begin position="10"/>
        <end position="45"/>
    </location>
</feature>
<comment type="caution">
    <text evidence="2">The sequence shown here is derived from an EMBL/GenBank/DDBJ whole genome shotgun (WGS) entry which is preliminary data.</text>
</comment>
<accession>A0A8J2RM24</accession>
<dbReference type="SUPFAM" id="SSF50494">
    <property type="entry name" value="Trypsin-like serine proteases"/>
    <property type="match status" value="1"/>
</dbReference>
<dbReference type="InterPro" id="IPR001254">
    <property type="entry name" value="Trypsin_dom"/>
</dbReference>
<gene>
    <name evidence="2" type="ORF">DGAL_LOCUS8775</name>
</gene>
<dbReference type="GO" id="GO:0006508">
    <property type="term" value="P:proteolysis"/>
    <property type="evidence" value="ECO:0007669"/>
    <property type="project" value="InterPro"/>
</dbReference>